<dbReference type="PROSITE" id="PS51076">
    <property type="entry name" value="MH2"/>
    <property type="match status" value="1"/>
</dbReference>
<proteinExistence type="predicted"/>
<dbReference type="AlphaFoldDB" id="A0A914YJK6"/>
<evidence type="ECO:0000313" key="2">
    <source>
        <dbReference type="Proteomes" id="UP000887577"/>
    </source>
</evidence>
<dbReference type="SUPFAM" id="SSF49879">
    <property type="entry name" value="SMAD/FHA domain"/>
    <property type="match status" value="1"/>
</dbReference>
<dbReference type="GO" id="GO:0050793">
    <property type="term" value="P:regulation of developmental process"/>
    <property type="evidence" value="ECO:0007669"/>
    <property type="project" value="UniProtKB-ARBA"/>
</dbReference>
<name>A0A914YJK6_9BILA</name>
<dbReference type="GO" id="GO:0051239">
    <property type="term" value="P:regulation of multicellular organismal process"/>
    <property type="evidence" value="ECO:0007669"/>
    <property type="project" value="UniProtKB-ARBA"/>
</dbReference>
<evidence type="ECO:0000313" key="3">
    <source>
        <dbReference type="WBParaSite" id="PSU_v2.g17495.t1"/>
    </source>
</evidence>
<reference evidence="3" key="1">
    <citation type="submission" date="2022-11" db="UniProtKB">
        <authorList>
            <consortium name="WormBaseParasite"/>
        </authorList>
    </citation>
    <scope>IDENTIFICATION</scope>
</reference>
<dbReference type="GO" id="GO:0009791">
    <property type="term" value="P:post-embryonic development"/>
    <property type="evidence" value="ECO:0007669"/>
    <property type="project" value="UniProtKB-ARBA"/>
</dbReference>
<feature type="domain" description="MH2" evidence="1">
    <location>
        <begin position="1"/>
        <end position="93"/>
    </location>
</feature>
<dbReference type="WBParaSite" id="PSU_v2.g17495.t1">
    <property type="protein sequence ID" value="PSU_v2.g17495.t1"/>
    <property type="gene ID" value="PSU_v2.g17495"/>
</dbReference>
<dbReference type="Proteomes" id="UP000887577">
    <property type="component" value="Unplaced"/>
</dbReference>
<dbReference type="Pfam" id="PF03166">
    <property type="entry name" value="MH2"/>
    <property type="match status" value="1"/>
</dbReference>
<dbReference type="InterPro" id="IPR001132">
    <property type="entry name" value="SMAD_dom_Dwarfin-type"/>
</dbReference>
<dbReference type="InterPro" id="IPR017855">
    <property type="entry name" value="SMAD-like_dom_sf"/>
</dbReference>
<organism evidence="2 3">
    <name type="scientific">Panagrolaimus superbus</name>
    <dbReference type="NCBI Taxonomy" id="310955"/>
    <lineage>
        <taxon>Eukaryota</taxon>
        <taxon>Metazoa</taxon>
        <taxon>Ecdysozoa</taxon>
        <taxon>Nematoda</taxon>
        <taxon>Chromadorea</taxon>
        <taxon>Rhabditida</taxon>
        <taxon>Tylenchina</taxon>
        <taxon>Panagrolaimomorpha</taxon>
        <taxon>Panagrolaimoidea</taxon>
        <taxon>Panagrolaimidae</taxon>
        <taxon>Panagrolaimus</taxon>
    </lineage>
</organism>
<keyword evidence="2" id="KW-1185">Reference proteome</keyword>
<dbReference type="GO" id="GO:0006355">
    <property type="term" value="P:regulation of DNA-templated transcription"/>
    <property type="evidence" value="ECO:0007669"/>
    <property type="project" value="InterPro"/>
</dbReference>
<protein>
    <submittedName>
        <fullName evidence="3">MH2 domain-containing protein</fullName>
    </submittedName>
</protein>
<sequence length="93" mass="10778">MQILSGDKPLFICLSQSHKSENIRRLSPGYCIRVYRIPTDNESPRYTTTPRQNSFDPANSMSILTISVARGWGINYQRLFVTDMPCRYEIIFT</sequence>
<accession>A0A914YJK6</accession>
<evidence type="ECO:0000259" key="1">
    <source>
        <dbReference type="PROSITE" id="PS51076"/>
    </source>
</evidence>
<dbReference type="Gene3D" id="2.60.200.10">
    <property type="match status" value="1"/>
</dbReference>
<dbReference type="InterPro" id="IPR008984">
    <property type="entry name" value="SMAD_FHA_dom_sf"/>
</dbReference>